<dbReference type="Proteomes" id="UP000197596">
    <property type="component" value="Unassembled WGS sequence"/>
</dbReference>
<feature type="transmembrane region" description="Helical" evidence="6">
    <location>
        <begin position="220"/>
        <end position="239"/>
    </location>
</feature>
<feature type="transmembrane region" description="Helical" evidence="6">
    <location>
        <begin position="251"/>
        <end position="273"/>
    </location>
</feature>
<keyword evidence="3 6" id="KW-0812">Transmembrane</keyword>
<evidence type="ECO:0000256" key="3">
    <source>
        <dbReference type="ARBA" id="ARBA00022692"/>
    </source>
</evidence>
<comment type="caution">
    <text evidence="7">The sequence shown here is derived from an EMBL/GenBank/DDBJ whole genome shotgun (WGS) entry which is preliminary data.</text>
</comment>
<keyword evidence="5 6" id="KW-0472">Membrane</keyword>
<evidence type="ECO:0000313" key="7">
    <source>
        <dbReference type="EMBL" id="OWY29443.1"/>
    </source>
</evidence>
<proteinExistence type="inferred from homology"/>
<feature type="transmembrane region" description="Helical" evidence="6">
    <location>
        <begin position="313"/>
        <end position="346"/>
    </location>
</feature>
<dbReference type="GO" id="GO:0016020">
    <property type="term" value="C:membrane"/>
    <property type="evidence" value="ECO:0007669"/>
    <property type="project" value="UniProtKB-SubCell"/>
</dbReference>
<dbReference type="InterPro" id="IPR002549">
    <property type="entry name" value="AI-2E-like"/>
</dbReference>
<evidence type="ECO:0000256" key="1">
    <source>
        <dbReference type="ARBA" id="ARBA00004141"/>
    </source>
</evidence>
<comment type="subcellular location">
    <subcellularLocation>
        <location evidence="1">Membrane</location>
        <topology evidence="1">Multi-pass membrane protein</topology>
    </subcellularLocation>
</comment>
<keyword evidence="4 6" id="KW-1133">Transmembrane helix</keyword>
<evidence type="ECO:0000256" key="4">
    <source>
        <dbReference type="ARBA" id="ARBA00022989"/>
    </source>
</evidence>
<name>A0A246WSM0_9BURK</name>
<gene>
    <name evidence="7" type="ORF">CEJ42_11435</name>
</gene>
<evidence type="ECO:0000256" key="2">
    <source>
        <dbReference type="ARBA" id="ARBA00009773"/>
    </source>
</evidence>
<dbReference type="RefSeq" id="WP_088751127.1">
    <property type="nucleotide sequence ID" value="NZ_NJGU01000005.1"/>
</dbReference>
<organism evidence="7 8">
    <name type="scientific">Herbaspirillum robiniae</name>
    <dbReference type="NCBI Taxonomy" id="2014887"/>
    <lineage>
        <taxon>Bacteria</taxon>
        <taxon>Pseudomonadati</taxon>
        <taxon>Pseudomonadota</taxon>
        <taxon>Betaproteobacteria</taxon>
        <taxon>Burkholderiales</taxon>
        <taxon>Oxalobacteraceae</taxon>
        <taxon>Herbaspirillum</taxon>
    </lineage>
</organism>
<evidence type="ECO:0000256" key="5">
    <source>
        <dbReference type="ARBA" id="ARBA00023136"/>
    </source>
</evidence>
<dbReference type="Pfam" id="PF01594">
    <property type="entry name" value="AI-2E_transport"/>
    <property type="match status" value="1"/>
</dbReference>
<feature type="transmembrane region" description="Helical" evidence="6">
    <location>
        <begin position="280"/>
        <end position="301"/>
    </location>
</feature>
<evidence type="ECO:0000313" key="8">
    <source>
        <dbReference type="Proteomes" id="UP000197596"/>
    </source>
</evidence>
<dbReference type="GO" id="GO:0055085">
    <property type="term" value="P:transmembrane transport"/>
    <property type="evidence" value="ECO:0007669"/>
    <property type="project" value="TreeGrafter"/>
</dbReference>
<dbReference type="AlphaFoldDB" id="A0A246WSM0"/>
<comment type="similarity">
    <text evidence="2">Belongs to the autoinducer-2 exporter (AI-2E) (TC 2.A.86) family.</text>
</comment>
<protein>
    <submittedName>
        <fullName evidence="7">AI-2E family transporter</fullName>
    </submittedName>
</protein>
<dbReference type="PANTHER" id="PTHR21716:SF64">
    <property type="entry name" value="AI-2 TRANSPORT PROTEIN TQSA"/>
    <property type="match status" value="1"/>
</dbReference>
<sequence length="362" mass="39216">MPFSLSEEQKQNLVWLIVGILLLTLLAALGPMLSPFIAAGILGYALNPGVDWIARRRIGPVRVPRFVAVTIMVLLLILAALALVLIVVPLVLRQIPQLQAQIPPLLDKLNAAVSPRLHQLGFDVRLDLAGIKALLTQQISTSGDELWASVLASARAGGTALLAWAANLLFVPMVLFYLLQDWHPFIKRVQTMIPRRWAGRINTMATEVDDLLGQYLRGQLLVMLVLAVYYSVALTLAGFDSAIPVGVLTGLLVFIPYVGFGLGLVLAILAAILQFDGAVGLLWVALIYGAGQVLESFILTPKLVGERIGLHPLVVIFALLAFGQLFGFVGVLLALPASAIVSVIAIHVRREYLASDFYNRQS</sequence>
<feature type="transmembrane region" description="Helical" evidence="6">
    <location>
        <begin position="161"/>
        <end position="179"/>
    </location>
</feature>
<feature type="transmembrane region" description="Helical" evidence="6">
    <location>
        <begin position="12"/>
        <end position="30"/>
    </location>
</feature>
<feature type="transmembrane region" description="Helical" evidence="6">
    <location>
        <begin position="66"/>
        <end position="92"/>
    </location>
</feature>
<dbReference type="EMBL" id="NJGU01000005">
    <property type="protein sequence ID" value="OWY29443.1"/>
    <property type="molecule type" value="Genomic_DNA"/>
</dbReference>
<accession>A0A246WSM0</accession>
<dbReference type="PANTHER" id="PTHR21716">
    <property type="entry name" value="TRANSMEMBRANE PROTEIN"/>
    <property type="match status" value="1"/>
</dbReference>
<reference evidence="7 8" key="1">
    <citation type="submission" date="2017-06" db="EMBL/GenBank/DDBJ databases">
        <title>Herbaspirillum phytohormonus sp. nov., isolated from the root nodule of Robinia pseudoacacia in lead-zinc mine.</title>
        <authorList>
            <person name="Fan M."/>
            <person name="Lin Y."/>
        </authorList>
    </citation>
    <scope>NUCLEOTIDE SEQUENCE [LARGE SCALE GENOMIC DNA]</scope>
    <source>
        <strain evidence="7 8">HZ10</strain>
    </source>
</reference>
<evidence type="ECO:0000256" key="6">
    <source>
        <dbReference type="SAM" id="Phobius"/>
    </source>
</evidence>